<dbReference type="GO" id="GO:0003677">
    <property type="term" value="F:DNA binding"/>
    <property type="evidence" value="ECO:0007669"/>
    <property type="project" value="InterPro"/>
</dbReference>
<gene>
    <name evidence="5" type="ORF">SAMN04488552_0281</name>
</gene>
<evidence type="ECO:0000313" key="6">
    <source>
        <dbReference type="Proteomes" id="UP000198858"/>
    </source>
</evidence>
<dbReference type="GO" id="GO:0005524">
    <property type="term" value="F:ATP binding"/>
    <property type="evidence" value="ECO:0007669"/>
    <property type="project" value="UniProtKB-UniRule"/>
</dbReference>
<dbReference type="AlphaFoldDB" id="A0A1H1KX98"/>
<reference evidence="5 6" key="1">
    <citation type="submission" date="2016-10" db="EMBL/GenBank/DDBJ databases">
        <authorList>
            <person name="Varghese N."/>
            <person name="Submissions S."/>
        </authorList>
    </citation>
    <scope>NUCLEOTIDE SEQUENCE [LARGE SCALE GENOMIC DNA]</scope>
    <source>
        <strain evidence="5 6">Mar_2010_102</strain>
    </source>
</reference>
<dbReference type="InterPro" id="IPR011335">
    <property type="entry name" value="Restrct_endonuc-II-like"/>
</dbReference>
<keyword evidence="5" id="KW-0255">Endonuclease</keyword>
<dbReference type="InterPro" id="IPR011856">
    <property type="entry name" value="tRNA_endonuc-like_dom_sf"/>
</dbReference>
<evidence type="ECO:0000256" key="2">
    <source>
        <dbReference type="ARBA" id="ARBA00022840"/>
    </source>
</evidence>
<dbReference type="RefSeq" id="WP_089660995.1">
    <property type="nucleotide sequence ID" value="NZ_LT629745.1"/>
</dbReference>
<dbReference type="Pfam" id="PF04471">
    <property type="entry name" value="Mrr_cat"/>
    <property type="match status" value="1"/>
</dbReference>
<dbReference type="PROSITE" id="PS51161">
    <property type="entry name" value="ATP_CONE"/>
    <property type="match status" value="1"/>
</dbReference>
<organism evidence="5 6">
    <name type="scientific">Christiangramia echinicola</name>
    <dbReference type="NCBI Taxonomy" id="279359"/>
    <lineage>
        <taxon>Bacteria</taxon>
        <taxon>Pseudomonadati</taxon>
        <taxon>Bacteroidota</taxon>
        <taxon>Flavobacteriia</taxon>
        <taxon>Flavobacteriales</taxon>
        <taxon>Flavobacteriaceae</taxon>
        <taxon>Christiangramia</taxon>
    </lineage>
</organism>
<dbReference type="GO" id="GO:0009307">
    <property type="term" value="P:DNA restriction-modification system"/>
    <property type="evidence" value="ECO:0007669"/>
    <property type="project" value="InterPro"/>
</dbReference>
<accession>A0A1H1KX98</accession>
<keyword evidence="5" id="KW-0378">Hydrolase</keyword>
<dbReference type="Gene3D" id="3.40.1350.10">
    <property type="match status" value="1"/>
</dbReference>
<keyword evidence="6" id="KW-1185">Reference proteome</keyword>
<dbReference type="CDD" id="cd22308">
    <property type="entry name" value="Af1548-like"/>
    <property type="match status" value="1"/>
</dbReference>
<evidence type="ECO:0000256" key="1">
    <source>
        <dbReference type="ARBA" id="ARBA00022741"/>
    </source>
</evidence>
<protein>
    <submittedName>
        <fullName evidence="5">Restriction endonuclease</fullName>
    </submittedName>
</protein>
<sequence>MRDLEPDIIKSSGEKVKFSFSKLRRSLLKSGANESIVSSIIDEIRDELYQGISTKELYNRAFALLKDHKGAYASRYRLKKAIYELGPSGFPFEKFVAEILNFAGYEVELNKVLQGECVTHEVDIIAKKGGTGHLIECKFHSEEGRNCDVKIPLYINSRFNDIHSFEKKENQGWLVTNTRFTLDALTYGECVGLKLLSWDYPEEESLKLLIDNSGAYPITTSTLLSDSEKQFLLEKGIILGRNLLERSYLLDHQGVSENRKKRILSELSILCDISVNDGE</sequence>
<dbReference type="STRING" id="1250231.SAMN04488552_0281"/>
<evidence type="ECO:0000256" key="3">
    <source>
        <dbReference type="PROSITE-ProRule" id="PRU00492"/>
    </source>
</evidence>
<dbReference type="Pfam" id="PF03477">
    <property type="entry name" value="ATP-cone"/>
    <property type="match status" value="1"/>
</dbReference>
<dbReference type="InterPro" id="IPR007560">
    <property type="entry name" value="Restrct_endonuc_IV_Mrr"/>
</dbReference>
<evidence type="ECO:0000313" key="5">
    <source>
        <dbReference type="EMBL" id="SDR66405.1"/>
    </source>
</evidence>
<dbReference type="InterPro" id="IPR005144">
    <property type="entry name" value="ATP-cone_dom"/>
</dbReference>
<dbReference type="Proteomes" id="UP000198858">
    <property type="component" value="Chromosome I"/>
</dbReference>
<proteinExistence type="predicted"/>
<keyword evidence="1 3" id="KW-0547">Nucleotide-binding</keyword>
<feature type="domain" description="ATP-cone" evidence="4">
    <location>
        <begin position="6"/>
        <end position="84"/>
    </location>
</feature>
<name>A0A1H1KX98_9FLAO</name>
<keyword evidence="2 3" id="KW-0067">ATP-binding</keyword>
<dbReference type="GO" id="GO:0004519">
    <property type="term" value="F:endonuclease activity"/>
    <property type="evidence" value="ECO:0007669"/>
    <property type="project" value="UniProtKB-KW"/>
</dbReference>
<evidence type="ECO:0000259" key="4">
    <source>
        <dbReference type="PROSITE" id="PS51161"/>
    </source>
</evidence>
<dbReference type="SUPFAM" id="SSF52980">
    <property type="entry name" value="Restriction endonuclease-like"/>
    <property type="match status" value="1"/>
</dbReference>
<keyword evidence="5" id="KW-0540">Nuclease</keyword>
<dbReference type="EMBL" id="LT629745">
    <property type="protein sequence ID" value="SDR66405.1"/>
    <property type="molecule type" value="Genomic_DNA"/>
</dbReference>